<dbReference type="CDD" id="cd07812">
    <property type="entry name" value="SRPBCC"/>
    <property type="match status" value="1"/>
</dbReference>
<protein>
    <submittedName>
        <fullName evidence="1">DNA polymerase III subunit gamma/tau</fullName>
    </submittedName>
</protein>
<evidence type="ECO:0000313" key="2">
    <source>
        <dbReference type="Proteomes" id="UP000215377"/>
    </source>
</evidence>
<sequence length="156" mass="17817">MKFSSKEDVEAPIEHVFDMLADFDSHQRQAFRRGIQVQRTDTRAEPGVGCSWHAVFDLRGKTRDIDVVVAAFDRPESIHFASDSQGLIGEMTMELKERSPTRTRMAISVELKPKTLSARLLVQSMKLGKKTLNKRFKLRVAEYAKTLEERHQAKTA</sequence>
<name>A0A225NI32_9RHOB</name>
<accession>A0A225NI32</accession>
<dbReference type="Gene3D" id="3.30.530.20">
    <property type="match status" value="1"/>
</dbReference>
<dbReference type="OrthoDB" id="7860307at2"/>
<evidence type="ECO:0000313" key="1">
    <source>
        <dbReference type="EMBL" id="OWU73485.1"/>
    </source>
</evidence>
<dbReference type="Proteomes" id="UP000215377">
    <property type="component" value="Unassembled WGS sequence"/>
</dbReference>
<organism evidence="1 2">
    <name type="scientific">Marinibacterium profundimaris</name>
    <dbReference type="NCBI Taxonomy" id="1679460"/>
    <lineage>
        <taxon>Bacteria</taxon>
        <taxon>Pseudomonadati</taxon>
        <taxon>Pseudomonadota</taxon>
        <taxon>Alphaproteobacteria</taxon>
        <taxon>Rhodobacterales</taxon>
        <taxon>Paracoccaceae</taxon>
        <taxon>Marinibacterium</taxon>
    </lineage>
</organism>
<dbReference type="InterPro" id="IPR023393">
    <property type="entry name" value="START-like_dom_sf"/>
</dbReference>
<dbReference type="RefSeq" id="WP_088650204.1">
    <property type="nucleotide sequence ID" value="NZ_AQQR01000004.1"/>
</dbReference>
<gene>
    <name evidence="1" type="ORF">ATO3_12535</name>
</gene>
<dbReference type="EMBL" id="AQQR01000004">
    <property type="protein sequence ID" value="OWU73485.1"/>
    <property type="molecule type" value="Genomic_DNA"/>
</dbReference>
<dbReference type="SUPFAM" id="SSF55961">
    <property type="entry name" value="Bet v1-like"/>
    <property type="match status" value="1"/>
</dbReference>
<proteinExistence type="predicted"/>
<reference evidence="1 2" key="1">
    <citation type="submission" date="2013-04" db="EMBL/GenBank/DDBJ databases">
        <title>Oceanicola sp. 22II1-22F33 Genome Sequencing.</title>
        <authorList>
            <person name="Lai Q."/>
            <person name="Li G."/>
            <person name="Shao Z."/>
        </authorList>
    </citation>
    <scope>NUCLEOTIDE SEQUENCE [LARGE SCALE GENOMIC DNA]</scope>
    <source>
        <strain evidence="1 2">22II1-22F33</strain>
    </source>
</reference>
<dbReference type="AlphaFoldDB" id="A0A225NI32"/>
<keyword evidence="2" id="KW-1185">Reference proteome</keyword>
<comment type="caution">
    <text evidence="1">The sequence shown here is derived from an EMBL/GenBank/DDBJ whole genome shotgun (WGS) entry which is preliminary data.</text>
</comment>